<feature type="domain" description="Peptidase A1" evidence="7">
    <location>
        <begin position="67"/>
        <end position="437"/>
    </location>
</feature>
<evidence type="ECO:0000256" key="3">
    <source>
        <dbReference type="ARBA" id="ARBA00022750"/>
    </source>
</evidence>
<dbReference type="InterPro" id="IPR033121">
    <property type="entry name" value="PEPTIDASE_A1"/>
</dbReference>
<dbReference type="InterPro" id="IPR051708">
    <property type="entry name" value="Plant_Aspart_Prot_A1"/>
</dbReference>
<evidence type="ECO:0000256" key="6">
    <source>
        <dbReference type="SAM" id="SignalP"/>
    </source>
</evidence>
<keyword evidence="4" id="KW-0378">Hydrolase</keyword>
<protein>
    <recommendedName>
        <fullName evidence="7">Peptidase A1 domain-containing protein</fullName>
    </recommendedName>
</protein>
<evidence type="ECO:0000256" key="4">
    <source>
        <dbReference type="ARBA" id="ARBA00022801"/>
    </source>
</evidence>
<dbReference type="InterPro" id="IPR032799">
    <property type="entry name" value="TAXi_C"/>
</dbReference>
<evidence type="ECO:0000313" key="8">
    <source>
        <dbReference type="EMBL" id="KAF8776634.1"/>
    </source>
</evidence>
<dbReference type="CDD" id="cd05476">
    <property type="entry name" value="pepsin_A_like_plant"/>
    <property type="match status" value="1"/>
</dbReference>
<dbReference type="FunFam" id="2.40.70.10:FF:000094">
    <property type="entry name" value="Eukaryotic aspartyl protease family protein"/>
    <property type="match status" value="1"/>
</dbReference>
<dbReference type="GO" id="GO:0006508">
    <property type="term" value="P:proteolysis"/>
    <property type="evidence" value="ECO:0007669"/>
    <property type="project" value="UniProtKB-KW"/>
</dbReference>
<dbReference type="AlphaFoldDB" id="A0A835KW26"/>
<evidence type="ECO:0000259" key="7">
    <source>
        <dbReference type="PROSITE" id="PS51767"/>
    </source>
</evidence>
<comment type="caution">
    <text evidence="8">The sequence shown here is derived from an EMBL/GenBank/DDBJ whole genome shotgun (WGS) entry which is preliminary data.</text>
</comment>
<dbReference type="InterPro" id="IPR032861">
    <property type="entry name" value="TAXi_N"/>
</dbReference>
<evidence type="ECO:0000313" key="9">
    <source>
        <dbReference type="Proteomes" id="UP000636709"/>
    </source>
</evidence>
<dbReference type="OrthoDB" id="679966at2759"/>
<evidence type="ECO:0000256" key="1">
    <source>
        <dbReference type="ARBA" id="ARBA00007447"/>
    </source>
</evidence>
<dbReference type="InterPro" id="IPR021109">
    <property type="entry name" value="Peptidase_aspartic_dom_sf"/>
</dbReference>
<evidence type="ECO:0000256" key="2">
    <source>
        <dbReference type="ARBA" id="ARBA00022670"/>
    </source>
</evidence>
<keyword evidence="3" id="KW-0064">Aspartyl protease</keyword>
<accession>A0A835KW26</accession>
<dbReference type="GO" id="GO:0004190">
    <property type="term" value="F:aspartic-type endopeptidase activity"/>
    <property type="evidence" value="ECO:0007669"/>
    <property type="project" value="UniProtKB-KW"/>
</dbReference>
<dbReference type="EMBL" id="JACEFO010000191">
    <property type="protein sequence ID" value="KAF8776634.1"/>
    <property type="molecule type" value="Genomic_DNA"/>
</dbReference>
<name>A0A835KW26_9POAL</name>
<dbReference type="Proteomes" id="UP000636709">
    <property type="component" value="Unassembled WGS sequence"/>
</dbReference>
<feature type="chain" id="PRO_5032848155" description="Peptidase A1 domain-containing protein" evidence="6">
    <location>
        <begin position="21"/>
        <end position="444"/>
    </location>
</feature>
<sequence length="444" mass="46418">MARPLLWLVLLCASSLMSFAARAAGLRLALTHVDAKANLSVEERMHRRLASMAGGVAAPLHWAGNQYIAEYLIGNPPQKAEAVVAIGSDLFWTQCSSCSPVCFKQDLPVYDPSMSSTYRPVACTDAACAMSLTGGETQCSVKGTECSVLGTYGGGVAAGDLAVEEFTFGEEVVSLAFGCIAASTLKATSLEGSSGVFGLGRGALSVVSQLAAGDTTTTRFSYCLGPYFHGAAVNQSHLFVGASATALTGAATAVTTVPFVTNPKDEPYTTYYYLPLVGITVGKTRLDGVPATAFELREVTPGKWAGTMIDSAYPFMSLVDVAHQALKAELAAQLGASLVPPPEKVSKRLELCVARGEVATVVPPLVLHFGGGGGGDVVVPPENYWAPVDEVTACMLVFSAAQPNAKLPMSETTVIGNFMQQNMYLLYDLGNGVLSFQTADCSSM</sequence>
<dbReference type="Pfam" id="PF14541">
    <property type="entry name" value="TAXi_C"/>
    <property type="match status" value="1"/>
</dbReference>
<gene>
    <name evidence="8" type="ORF">HU200_003358</name>
</gene>
<dbReference type="GO" id="GO:0005576">
    <property type="term" value="C:extracellular region"/>
    <property type="evidence" value="ECO:0007669"/>
    <property type="project" value="TreeGrafter"/>
</dbReference>
<feature type="signal peptide" evidence="6">
    <location>
        <begin position="1"/>
        <end position="20"/>
    </location>
</feature>
<evidence type="ECO:0000256" key="5">
    <source>
        <dbReference type="ARBA" id="ARBA00023180"/>
    </source>
</evidence>
<dbReference type="PANTHER" id="PTHR47967:SF83">
    <property type="entry name" value="OS05G0375700 PROTEIN"/>
    <property type="match status" value="1"/>
</dbReference>
<keyword evidence="6" id="KW-0732">Signal</keyword>
<organism evidence="8 9">
    <name type="scientific">Digitaria exilis</name>
    <dbReference type="NCBI Taxonomy" id="1010633"/>
    <lineage>
        <taxon>Eukaryota</taxon>
        <taxon>Viridiplantae</taxon>
        <taxon>Streptophyta</taxon>
        <taxon>Embryophyta</taxon>
        <taxon>Tracheophyta</taxon>
        <taxon>Spermatophyta</taxon>
        <taxon>Magnoliopsida</taxon>
        <taxon>Liliopsida</taxon>
        <taxon>Poales</taxon>
        <taxon>Poaceae</taxon>
        <taxon>PACMAD clade</taxon>
        <taxon>Panicoideae</taxon>
        <taxon>Panicodae</taxon>
        <taxon>Paniceae</taxon>
        <taxon>Anthephorinae</taxon>
        <taxon>Digitaria</taxon>
    </lineage>
</organism>
<keyword evidence="5" id="KW-0325">Glycoprotein</keyword>
<dbReference type="Pfam" id="PF14543">
    <property type="entry name" value="TAXi_N"/>
    <property type="match status" value="1"/>
</dbReference>
<dbReference type="SUPFAM" id="SSF50630">
    <property type="entry name" value="Acid proteases"/>
    <property type="match status" value="1"/>
</dbReference>
<dbReference type="InterPro" id="IPR034161">
    <property type="entry name" value="Pepsin-like_plant"/>
</dbReference>
<reference evidence="8" key="1">
    <citation type="submission" date="2020-07" db="EMBL/GenBank/DDBJ databases">
        <title>Genome sequence and genetic diversity analysis of an under-domesticated orphan crop, white fonio (Digitaria exilis).</title>
        <authorList>
            <person name="Bennetzen J.L."/>
            <person name="Chen S."/>
            <person name="Ma X."/>
            <person name="Wang X."/>
            <person name="Yssel A.E.J."/>
            <person name="Chaluvadi S.R."/>
            <person name="Johnson M."/>
            <person name="Gangashetty P."/>
            <person name="Hamidou F."/>
            <person name="Sanogo M.D."/>
            <person name="Zwaenepoel A."/>
            <person name="Wallace J."/>
            <person name="Van De Peer Y."/>
            <person name="Van Deynze A."/>
        </authorList>
    </citation>
    <scope>NUCLEOTIDE SEQUENCE</scope>
    <source>
        <tissue evidence="8">Leaves</tissue>
    </source>
</reference>
<dbReference type="PROSITE" id="PS51767">
    <property type="entry name" value="PEPTIDASE_A1"/>
    <property type="match status" value="1"/>
</dbReference>
<keyword evidence="9" id="KW-1185">Reference proteome</keyword>
<dbReference type="Gene3D" id="2.40.70.10">
    <property type="entry name" value="Acid Proteases"/>
    <property type="match status" value="2"/>
</dbReference>
<keyword evidence="2" id="KW-0645">Protease</keyword>
<proteinExistence type="inferred from homology"/>
<dbReference type="PANTHER" id="PTHR47967">
    <property type="entry name" value="OS07G0603500 PROTEIN-RELATED"/>
    <property type="match status" value="1"/>
</dbReference>
<comment type="similarity">
    <text evidence="1">Belongs to the peptidase A1 family.</text>
</comment>